<gene>
    <name evidence="1" type="ORF">CDAR_421191</name>
</gene>
<evidence type="ECO:0000313" key="1">
    <source>
        <dbReference type="EMBL" id="GIY79987.1"/>
    </source>
</evidence>
<dbReference type="AlphaFoldDB" id="A0AAV4WB73"/>
<sequence length="101" mass="11310">MAIIKSVLGHVTNIQHDKCFFFILRQSVAVQPYDAGPPSSVLKCHKAHRLIQRSSIDDRRSYWRSNIMDRSLPKPNQRGGGLPAGNDYGYIDIAASVPECQ</sequence>
<dbReference type="Proteomes" id="UP001054837">
    <property type="component" value="Unassembled WGS sequence"/>
</dbReference>
<evidence type="ECO:0000313" key="2">
    <source>
        <dbReference type="Proteomes" id="UP001054837"/>
    </source>
</evidence>
<reference evidence="1 2" key="1">
    <citation type="submission" date="2021-06" db="EMBL/GenBank/DDBJ databases">
        <title>Caerostris darwini draft genome.</title>
        <authorList>
            <person name="Kono N."/>
            <person name="Arakawa K."/>
        </authorList>
    </citation>
    <scope>NUCLEOTIDE SEQUENCE [LARGE SCALE GENOMIC DNA]</scope>
</reference>
<accession>A0AAV4WB73</accession>
<proteinExistence type="predicted"/>
<organism evidence="1 2">
    <name type="scientific">Caerostris darwini</name>
    <dbReference type="NCBI Taxonomy" id="1538125"/>
    <lineage>
        <taxon>Eukaryota</taxon>
        <taxon>Metazoa</taxon>
        <taxon>Ecdysozoa</taxon>
        <taxon>Arthropoda</taxon>
        <taxon>Chelicerata</taxon>
        <taxon>Arachnida</taxon>
        <taxon>Araneae</taxon>
        <taxon>Araneomorphae</taxon>
        <taxon>Entelegynae</taxon>
        <taxon>Araneoidea</taxon>
        <taxon>Araneidae</taxon>
        <taxon>Caerostris</taxon>
    </lineage>
</organism>
<protein>
    <submittedName>
        <fullName evidence="1">Uncharacterized protein</fullName>
    </submittedName>
</protein>
<dbReference type="EMBL" id="BPLQ01014466">
    <property type="protein sequence ID" value="GIY79987.1"/>
    <property type="molecule type" value="Genomic_DNA"/>
</dbReference>
<comment type="caution">
    <text evidence="1">The sequence shown here is derived from an EMBL/GenBank/DDBJ whole genome shotgun (WGS) entry which is preliminary data.</text>
</comment>
<name>A0AAV4WB73_9ARAC</name>
<keyword evidence="2" id="KW-1185">Reference proteome</keyword>